<sequence length="240" mass="26421">MQVPDIPEAVLLFAEHLSRAADPFYALRGLPFTYYLQYWQTVVSKSVARGLATVAVLADHKSIALGNELAWTDTGGRQEGTAIPSVVCAVSTLPASEFLKIDEEDSKHGDREVEDAVYDSHFEAFFRKPLCPLQKLVYIIGGVTNPQFHCPGVARRTTDLVLRFAVDQGFLHAVADCLSNAGSNFATKTLGVKLSNTVSMPLSKVKLKDGRQPFDGRTDIPNYAMLAWVDLSEHLPRSRL</sequence>
<name>A0A1Y1IEZ3_KLENI</name>
<keyword evidence="2" id="KW-1185">Reference proteome</keyword>
<dbReference type="AlphaFoldDB" id="A0A1Y1IEZ3"/>
<gene>
    <name evidence="1" type="ORF">KFL_003940100</name>
</gene>
<accession>A0A1Y1IEZ3</accession>
<evidence type="ECO:0000313" key="1">
    <source>
        <dbReference type="EMBL" id="GAQ88019.1"/>
    </source>
</evidence>
<dbReference type="Proteomes" id="UP000054558">
    <property type="component" value="Unassembled WGS sequence"/>
</dbReference>
<reference evidence="1 2" key="1">
    <citation type="journal article" date="2014" name="Nat. Commun.">
        <title>Klebsormidium flaccidum genome reveals primary factors for plant terrestrial adaptation.</title>
        <authorList>
            <person name="Hori K."/>
            <person name="Maruyama F."/>
            <person name="Fujisawa T."/>
            <person name="Togashi T."/>
            <person name="Yamamoto N."/>
            <person name="Seo M."/>
            <person name="Sato S."/>
            <person name="Yamada T."/>
            <person name="Mori H."/>
            <person name="Tajima N."/>
            <person name="Moriyama T."/>
            <person name="Ikeuchi M."/>
            <person name="Watanabe M."/>
            <person name="Wada H."/>
            <person name="Kobayashi K."/>
            <person name="Saito M."/>
            <person name="Masuda T."/>
            <person name="Sasaki-Sekimoto Y."/>
            <person name="Mashiguchi K."/>
            <person name="Awai K."/>
            <person name="Shimojima M."/>
            <person name="Masuda S."/>
            <person name="Iwai M."/>
            <person name="Nobusawa T."/>
            <person name="Narise T."/>
            <person name="Kondo S."/>
            <person name="Saito H."/>
            <person name="Sato R."/>
            <person name="Murakawa M."/>
            <person name="Ihara Y."/>
            <person name="Oshima-Yamada Y."/>
            <person name="Ohtaka K."/>
            <person name="Satoh M."/>
            <person name="Sonobe K."/>
            <person name="Ishii M."/>
            <person name="Ohtani R."/>
            <person name="Kanamori-Sato M."/>
            <person name="Honoki R."/>
            <person name="Miyazaki D."/>
            <person name="Mochizuki H."/>
            <person name="Umetsu J."/>
            <person name="Higashi K."/>
            <person name="Shibata D."/>
            <person name="Kamiya Y."/>
            <person name="Sato N."/>
            <person name="Nakamura Y."/>
            <person name="Tabata S."/>
            <person name="Ida S."/>
            <person name="Kurokawa K."/>
            <person name="Ohta H."/>
        </authorList>
    </citation>
    <scope>NUCLEOTIDE SEQUENCE [LARGE SCALE GENOMIC DNA]</scope>
    <source>
        <strain evidence="1 2">NIES-2285</strain>
    </source>
</reference>
<proteinExistence type="predicted"/>
<evidence type="ECO:0000313" key="2">
    <source>
        <dbReference type="Proteomes" id="UP000054558"/>
    </source>
</evidence>
<dbReference type="EMBL" id="DF237343">
    <property type="protein sequence ID" value="GAQ88019.1"/>
    <property type="molecule type" value="Genomic_DNA"/>
</dbReference>
<organism evidence="1 2">
    <name type="scientific">Klebsormidium nitens</name>
    <name type="common">Green alga</name>
    <name type="synonym">Ulothrix nitens</name>
    <dbReference type="NCBI Taxonomy" id="105231"/>
    <lineage>
        <taxon>Eukaryota</taxon>
        <taxon>Viridiplantae</taxon>
        <taxon>Streptophyta</taxon>
        <taxon>Klebsormidiophyceae</taxon>
        <taxon>Klebsormidiales</taxon>
        <taxon>Klebsormidiaceae</taxon>
        <taxon>Klebsormidium</taxon>
    </lineage>
</organism>
<protein>
    <submittedName>
        <fullName evidence="1">Uncharacterized protein</fullName>
    </submittedName>
</protein>